<evidence type="ECO:0000313" key="2">
    <source>
        <dbReference type="Proteomes" id="UP000321258"/>
    </source>
</evidence>
<organism evidence="1 2">
    <name type="scientific">Methylobacterium haplocladii</name>
    <dbReference type="NCBI Taxonomy" id="1176176"/>
    <lineage>
        <taxon>Bacteria</taxon>
        <taxon>Pseudomonadati</taxon>
        <taxon>Pseudomonadota</taxon>
        <taxon>Alphaproteobacteria</taxon>
        <taxon>Hyphomicrobiales</taxon>
        <taxon>Methylobacteriaceae</taxon>
        <taxon>Methylobacterium</taxon>
    </lineage>
</organism>
<accession>A0A512IWH1</accession>
<keyword evidence="2" id="KW-1185">Reference proteome</keyword>
<name>A0A512IWH1_9HYPH</name>
<proteinExistence type="predicted"/>
<dbReference type="AlphaFoldDB" id="A0A512IWH1"/>
<comment type="caution">
    <text evidence="1">The sequence shown here is derived from an EMBL/GenBank/DDBJ whole genome shotgun (WGS) entry which is preliminary data.</text>
</comment>
<reference evidence="1 2" key="1">
    <citation type="submission" date="2019-07" db="EMBL/GenBank/DDBJ databases">
        <title>Whole genome shotgun sequence of Methylobacterium haplocladii NBRC 107714.</title>
        <authorList>
            <person name="Hosoyama A."/>
            <person name="Uohara A."/>
            <person name="Ohji S."/>
            <person name="Ichikawa N."/>
        </authorList>
    </citation>
    <scope>NUCLEOTIDE SEQUENCE [LARGE SCALE GENOMIC DNA]</scope>
    <source>
        <strain evidence="1 2">NBRC 107714</strain>
    </source>
</reference>
<sequence length="108" mass="11909">MRRIVFPPIAPTIRVIPMAIYLATFDLQAIEHDYSTLYSKLKSLGAHQAQATTWFIESDVPMLSLSDTFLGAMDGSDSLLLVAISPSTAWAATRLSGLTGEWLQRVRP</sequence>
<gene>
    <name evidence="1" type="ORF">MHA02_43460</name>
</gene>
<protein>
    <submittedName>
        <fullName evidence="1">Uncharacterized protein</fullName>
    </submittedName>
</protein>
<dbReference type="Proteomes" id="UP000321258">
    <property type="component" value="Unassembled WGS sequence"/>
</dbReference>
<dbReference type="EMBL" id="BJZT01000095">
    <property type="protein sequence ID" value="GEP01959.1"/>
    <property type="molecule type" value="Genomic_DNA"/>
</dbReference>
<evidence type="ECO:0000313" key="1">
    <source>
        <dbReference type="EMBL" id="GEP01959.1"/>
    </source>
</evidence>